<dbReference type="InterPro" id="IPR010466">
    <property type="entry name" value="DUF1058"/>
</dbReference>
<evidence type="ECO:0008006" key="3">
    <source>
        <dbReference type="Google" id="ProtNLM"/>
    </source>
</evidence>
<gene>
    <name evidence="1" type="ORF">JF886_16130</name>
</gene>
<accession>A0A934N6X9</accession>
<proteinExistence type="predicted"/>
<evidence type="ECO:0000313" key="2">
    <source>
        <dbReference type="Proteomes" id="UP000606991"/>
    </source>
</evidence>
<name>A0A934N6X9_9BACT</name>
<dbReference type="AlphaFoldDB" id="A0A934N6X9"/>
<protein>
    <recommendedName>
        <fullName evidence="3">SH3b domain-containing protein</fullName>
    </recommendedName>
</protein>
<dbReference type="Proteomes" id="UP000606991">
    <property type="component" value="Unassembled WGS sequence"/>
</dbReference>
<evidence type="ECO:0000313" key="1">
    <source>
        <dbReference type="EMBL" id="MBJ7596358.1"/>
    </source>
</evidence>
<dbReference type="Pfam" id="PF06347">
    <property type="entry name" value="SH3_4"/>
    <property type="match status" value="1"/>
</dbReference>
<sequence>MQAWAAPDPNGAVVATLGGGLPIQITEVRGAWAHVLCSNGWAGWVDGRIIGVAH</sequence>
<reference evidence="1 2" key="1">
    <citation type="submission" date="2020-10" db="EMBL/GenBank/DDBJ databases">
        <title>Ca. Dormibacterota MAGs.</title>
        <authorList>
            <person name="Montgomery K."/>
        </authorList>
    </citation>
    <scope>NUCLEOTIDE SEQUENCE [LARGE SCALE GENOMIC DNA]</scope>
    <source>
        <strain evidence="1">SC8812_S17_18</strain>
    </source>
</reference>
<dbReference type="EMBL" id="JAEKNS010000158">
    <property type="protein sequence ID" value="MBJ7596358.1"/>
    <property type="molecule type" value="Genomic_DNA"/>
</dbReference>
<comment type="caution">
    <text evidence="1">The sequence shown here is derived from an EMBL/GenBank/DDBJ whole genome shotgun (WGS) entry which is preliminary data.</text>
</comment>
<organism evidence="1 2">
    <name type="scientific">Candidatus Aeolococcus gillhamiae</name>
    <dbReference type="NCBI Taxonomy" id="3127015"/>
    <lineage>
        <taxon>Bacteria</taxon>
        <taxon>Bacillati</taxon>
        <taxon>Candidatus Dormiibacterota</taxon>
        <taxon>Candidatus Dormibacteria</taxon>
        <taxon>Candidatus Aeolococcales</taxon>
        <taxon>Candidatus Aeolococcaceae</taxon>
        <taxon>Candidatus Aeolococcus</taxon>
    </lineage>
</organism>